<evidence type="ECO:0000256" key="1">
    <source>
        <dbReference type="SAM" id="SignalP"/>
    </source>
</evidence>
<gene>
    <name evidence="2" type="ORF">ABH38_16730</name>
</gene>
<accession>A0A0I9Y685</accession>
<dbReference type="PATRIC" id="fig|29311.18.peg.2088"/>
<keyword evidence="3" id="KW-1185">Reference proteome</keyword>
<name>A0A0I9Y685_9MYCO</name>
<dbReference type="EMBL" id="LDPR01000017">
    <property type="protein sequence ID" value="KLO35152.1"/>
    <property type="molecule type" value="Genomic_DNA"/>
</dbReference>
<proteinExistence type="predicted"/>
<comment type="caution">
    <text evidence="2">The sequence shown here is derived from an EMBL/GenBank/DDBJ whole genome shotgun (WGS) entry which is preliminary data.</text>
</comment>
<evidence type="ECO:0000313" key="2">
    <source>
        <dbReference type="EMBL" id="KLO35152.1"/>
    </source>
</evidence>
<sequence>MLRGMVLRWSMQTKSTRKTTIGYALAATALMFGVGAMAAAPSVIADPNSQCTVPESLDEVTFLFDDDATKTPENPYAGTQWQMTFHPDGTYEYTILNDGSQHAGTYTYQTTSPIAGVISASEVFNGTPAQYTQTLTCATSTTGTYLYSQTTGTEPAQRSNTAKYTILSGPAS</sequence>
<dbReference type="Proteomes" id="UP000036334">
    <property type="component" value="Unassembled WGS sequence"/>
</dbReference>
<organism evidence="2 3">
    <name type="scientific">Mycobacterium haemophilum</name>
    <dbReference type="NCBI Taxonomy" id="29311"/>
    <lineage>
        <taxon>Bacteria</taxon>
        <taxon>Bacillati</taxon>
        <taxon>Actinomycetota</taxon>
        <taxon>Actinomycetes</taxon>
        <taxon>Mycobacteriales</taxon>
        <taxon>Mycobacteriaceae</taxon>
        <taxon>Mycobacterium</taxon>
    </lineage>
</organism>
<feature type="signal peptide" evidence="1">
    <location>
        <begin position="1"/>
        <end position="38"/>
    </location>
</feature>
<reference evidence="2 3" key="1">
    <citation type="submission" date="2015-05" db="EMBL/GenBank/DDBJ databases">
        <title>Genome sequence of Mycobacterium haemophilum.</title>
        <authorList>
            <person name="Greninger A.L."/>
            <person name="Cunningham G."/>
            <person name="Miller S."/>
        </authorList>
    </citation>
    <scope>NUCLEOTIDE SEQUENCE [LARGE SCALE GENOMIC DNA]</scope>
    <source>
        <strain evidence="3">UC1</strain>
    </source>
</reference>
<dbReference type="AlphaFoldDB" id="A0A0I9Y685"/>
<feature type="chain" id="PRO_5005238716" evidence="1">
    <location>
        <begin position="39"/>
        <end position="172"/>
    </location>
</feature>
<protein>
    <submittedName>
        <fullName evidence="2">Uncharacterized protein</fullName>
    </submittedName>
</protein>
<evidence type="ECO:0000313" key="3">
    <source>
        <dbReference type="Proteomes" id="UP000036334"/>
    </source>
</evidence>
<keyword evidence="1" id="KW-0732">Signal</keyword>